<keyword evidence="2" id="KW-0808">Transferase</keyword>
<dbReference type="Pfam" id="PF07005">
    <property type="entry name" value="SBD_N"/>
    <property type="match status" value="1"/>
</dbReference>
<dbReference type="InterPro" id="IPR031475">
    <property type="entry name" value="NBD_C"/>
</dbReference>
<evidence type="ECO:0000259" key="8">
    <source>
        <dbReference type="Pfam" id="PF17042"/>
    </source>
</evidence>
<evidence type="ECO:0000256" key="2">
    <source>
        <dbReference type="ARBA" id="ARBA00022679"/>
    </source>
</evidence>
<protein>
    <submittedName>
        <fullName evidence="9">Four-carbon acid sugar kinase family protein</fullName>
    </submittedName>
</protein>
<keyword evidence="5" id="KW-0067">ATP-binding</keyword>
<gene>
    <name evidence="9" type="ORF">IAB28_01045</name>
</gene>
<evidence type="ECO:0000256" key="1">
    <source>
        <dbReference type="ARBA" id="ARBA00005715"/>
    </source>
</evidence>
<reference evidence="9" key="2">
    <citation type="journal article" date="2021" name="PeerJ">
        <title>Extensive microbial diversity within the chicken gut microbiome revealed by metagenomics and culture.</title>
        <authorList>
            <person name="Gilroy R."/>
            <person name="Ravi A."/>
            <person name="Getino M."/>
            <person name="Pursley I."/>
            <person name="Horton D.L."/>
            <person name="Alikhan N.F."/>
            <person name="Baker D."/>
            <person name="Gharbi K."/>
            <person name="Hall N."/>
            <person name="Watson M."/>
            <person name="Adriaenssens E.M."/>
            <person name="Foster-Nyarko E."/>
            <person name="Jarju S."/>
            <person name="Secka A."/>
            <person name="Antonio M."/>
            <person name="Oren A."/>
            <person name="Chaudhuri R.R."/>
            <person name="La Ragione R."/>
            <person name="Hildebrand F."/>
            <person name="Pallen M.J."/>
        </authorList>
    </citation>
    <scope>NUCLEOTIDE SEQUENCE</scope>
    <source>
        <strain evidence="9">CHK180-2868</strain>
    </source>
</reference>
<comment type="caution">
    <text evidence="9">The sequence shown here is derived from an EMBL/GenBank/DDBJ whole genome shotgun (WGS) entry which is preliminary data.</text>
</comment>
<keyword evidence="3" id="KW-0547">Nucleotide-binding</keyword>
<dbReference type="EMBL" id="DVGC01000004">
    <property type="protein sequence ID" value="HIR04547.1"/>
    <property type="molecule type" value="Genomic_DNA"/>
</dbReference>
<evidence type="ECO:0000256" key="6">
    <source>
        <dbReference type="ARBA" id="ARBA00023277"/>
    </source>
</evidence>
<dbReference type="GO" id="GO:0005524">
    <property type="term" value="F:ATP binding"/>
    <property type="evidence" value="ECO:0007669"/>
    <property type="project" value="UniProtKB-KW"/>
</dbReference>
<evidence type="ECO:0000256" key="5">
    <source>
        <dbReference type="ARBA" id="ARBA00022840"/>
    </source>
</evidence>
<comment type="similarity">
    <text evidence="1">Belongs to the four-carbon acid sugar kinase family.</text>
</comment>
<keyword evidence="4 9" id="KW-0418">Kinase</keyword>
<dbReference type="InterPro" id="IPR010737">
    <property type="entry name" value="4-carb_acid_sugar_kinase_N"/>
</dbReference>
<evidence type="ECO:0000256" key="3">
    <source>
        <dbReference type="ARBA" id="ARBA00022741"/>
    </source>
</evidence>
<dbReference type="GO" id="GO:0016301">
    <property type="term" value="F:kinase activity"/>
    <property type="evidence" value="ECO:0007669"/>
    <property type="project" value="UniProtKB-KW"/>
</dbReference>
<dbReference type="InterPro" id="IPR037051">
    <property type="entry name" value="4-carb_acid_sugar_kinase_N_sf"/>
</dbReference>
<name>A0A9D1D4B1_9FIRM</name>
<evidence type="ECO:0000313" key="10">
    <source>
        <dbReference type="Proteomes" id="UP000824250"/>
    </source>
</evidence>
<reference evidence="9" key="1">
    <citation type="submission" date="2020-10" db="EMBL/GenBank/DDBJ databases">
        <authorList>
            <person name="Gilroy R."/>
        </authorList>
    </citation>
    <scope>NUCLEOTIDE SEQUENCE</scope>
    <source>
        <strain evidence="9">CHK180-2868</strain>
    </source>
</reference>
<dbReference type="AlphaFoldDB" id="A0A9D1D4B1"/>
<dbReference type="Proteomes" id="UP000824250">
    <property type="component" value="Unassembled WGS sequence"/>
</dbReference>
<dbReference type="Gene3D" id="3.40.980.20">
    <property type="entry name" value="Four-carbon acid sugar kinase, nucleotide binding domain"/>
    <property type="match status" value="1"/>
</dbReference>
<sequence length="422" mass="45118">MILLCIIADDFTGALDTGVQFAAHGVSTRVVVDPNVDFSAHKASVLVVDTETRHLPANQAYDIVSRLVERARRAGVSYIYKKTDSALRGNIGAELSALLDASGQAQLPFLPAFPQTGRITKNGIHYVDGVPVTESPFGKDPFEPVHYAAVSQLIGEQSRIPVKSCPALTDDSSVPRENGILVFDAETVDDLRRTGQMLLKEHRLSIMAGCAGFGAVLPELLGMAAAASHPVLRLDPRLLVVCGSVNPITLAQLDHAEASGFTRLRLTPRQKLEPGYWQSGEGAEQIQKIEAILADHPHCIIESNDLGGNRPTAEYAASLGIDLETLRVRIAGSLGYLVGQIFTSPSLGTLLLTGGDTLLQCMNCVGVQELEPICELEKGVVLASFTYHGCTRHVITKSGGFGQESLFTDLAEQLAQSGAGRD</sequence>
<feature type="domain" description="Four-carbon acid sugar kinase nucleotide binding" evidence="8">
    <location>
        <begin position="239"/>
        <end position="407"/>
    </location>
</feature>
<keyword evidence="6" id="KW-0119">Carbohydrate metabolism</keyword>
<evidence type="ECO:0000313" key="9">
    <source>
        <dbReference type="EMBL" id="HIR04547.1"/>
    </source>
</evidence>
<evidence type="ECO:0000259" key="7">
    <source>
        <dbReference type="Pfam" id="PF07005"/>
    </source>
</evidence>
<proteinExistence type="inferred from homology"/>
<dbReference type="Pfam" id="PF17042">
    <property type="entry name" value="NBD_C"/>
    <property type="match status" value="1"/>
</dbReference>
<organism evidence="9 10">
    <name type="scientific">Candidatus Copromonas faecavium</name>
    <name type="common">nom. illeg.</name>
    <dbReference type="NCBI Taxonomy" id="2840740"/>
    <lineage>
        <taxon>Bacteria</taxon>
        <taxon>Bacillati</taxon>
        <taxon>Bacillota</taxon>
        <taxon>Clostridia</taxon>
        <taxon>Lachnospirales</taxon>
        <taxon>Lachnospiraceae</taxon>
        <taxon>Candidatus Copromonas (nom. illeg.)</taxon>
    </lineage>
</organism>
<dbReference type="Gene3D" id="3.40.50.10840">
    <property type="entry name" value="Putative sugar-binding, N-terminal domain"/>
    <property type="match status" value="1"/>
</dbReference>
<evidence type="ECO:0000256" key="4">
    <source>
        <dbReference type="ARBA" id="ARBA00022777"/>
    </source>
</evidence>
<accession>A0A9D1D4B1</accession>
<dbReference type="InterPro" id="IPR042213">
    <property type="entry name" value="NBD_C_sf"/>
</dbReference>
<feature type="domain" description="Four-carbon acid sugar kinase N-terminal" evidence="7">
    <location>
        <begin position="4"/>
        <end position="215"/>
    </location>
</feature>
<dbReference type="SUPFAM" id="SSF142764">
    <property type="entry name" value="YgbK-like"/>
    <property type="match status" value="1"/>
</dbReference>